<protein>
    <recommendedName>
        <fullName evidence="4">Isoamyl acetate-hydrolyzing esterase 1 homolog</fullName>
    </recommendedName>
</protein>
<keyword evidence="6" id="KW-1185">Reference proteome</keyword>
<dbReference type="OrthoDB" id="671439at2759"/>
<dbReference type="GeneID" id="118404126"/>
<dbReference type="KEGG" id="bfo:118404126"/>
<dbReference type="eggNOG" id="KOG3035">
    <property type="taxonomic scope" value="Eukaryota"/>
</dbReference>
<comment type="similarity">
    <text evidence="3">Belongs to the 'GDSL' lipolytic enzyme family. IAH1 subfamily.</text>
</comment>
<dbReference type="GO" id="GO:0016788">
    <property type="term" value="F:hydrolase activity, acting on ester bonds"/>
    <property type="evidence" value="ECO:0007669"/>
    <property type="project" value="InterPro"/>
</dbReference>
<dbReference type="FunFam" id="3.40.50.1110:FF:000002">
    <property type="entry name" value="isoamyl acetate-hydrolyzing esterase 1 homolog"/>
    <property type="match status" value="1"/>
</dbReference>
<evidence type="ECO:0000313" key="5">
    <source>
        <dbReference type="EMBL" id="EEN45128.1"/>
    </source>
</evidence>
<reference evidence="5" key="1">
    <citation type="journal article" date="2008" name="Nature">
        <title>The amphioxus genome and the evolution of the chordate karyotype.</title>
        <authorList>
            <consortium name="US DOE Joint Genome Institute (JGI-PGF)"/>
            <person name="Putnam N.H."/>
            <person name="Butts T."/>
            <person name="Ferrier D.E.K."/>
            <person name="Furlong R.F."/>
            <person name="Hellsten U."/>
            <person name="Kawashima T."/>
            <person name="Robinson-Rechavi M."/>
            <person name="Shoguchi E."/>
            <person name="Terry A."/>
            <person name="Yu J.-K."/>
            <person name="Benito-Gutierrez E.L."/>
            <person name="Dubchak I."/>
            <person name="Garcia-Fernandez J."/>
            <person name="Gibson-Brown J.J."/>
            <person name="Grigoriev I.V."/>
            <person name="Horton A.C."/>
            <person name="de Jong P.J."/>
            <person name="Jurka J."/>
            <person name="Kapitonov V.V."/>
            <person name="Kohara Y."/>
            <person name="Kuroki Y."/>
            <person name="Lindquist E."/>
            <person name="Lucas S."/>
            <person name="Osoegawa K."/>
            <person name="Pennacchio L.A."/>
            <person name="Salamov A.A."/>
            <person name="Satou Y."/>
            <person name="Sauka-Spengler T."/>
            <person name="Schmutz J."/>
            <person name="Shin-I T."/>
            <person name="Toyoda A."/>
            <person name="Bronner-Fraser M."/>
            <person name="Fujiyama A."/>
            <person name="Holland L.Z."/>
            <person name="Holland P.W.H."/>
            <person name="Satoh N."/>
            <person name="Rokhsar D.S."/>
        </authorList>
    </citation>
    <scope>NUCLEOTIDE SEQUENCE [LARGE SCALE GENOMIC DNA]</scope>
    <source>
        <strain evidence="5">S238N-H82</strain>
        <tissue evidence="5">Testes</tissue>
    </source>
</reference>
<reference evidence="7" key="3">
    <citation type="submission" date="2025-04" db="UniProtKB">
        <authorList>
            <consortium name="RefSeq"/>
        </authorList>
    </citation>
    <scope>IDENTIFICATION</scope>
    <source>
        <strain evidence="7">S238N-H82</strain>
        <tissue evidence="7">Testes</tissue>
    </source>
</reference>
<dbReference type="InterPro" id="IPR045136">
    <property type="entry name" value="Iah1-like"/>
</dbReference>
<dbReference type="RefSeq" id="XP_035659013.1">
    <property type="nucleotide sequence ID" value="XM_035803120.1"/>
</dbReference>
<dbReference type="Proteomes" id="UP000001554">
    <property type="component" value="Chromosome 17"/>
</dbReference>
<gene>
    <name evidence="7" type="primary">LOC118404126</name>
    <name evidence="5" type="ORF">BRAFLDRAFT_213912</name>
</gene>
<dbReference type="InterPro" id="IPR001087">
    <property type="entry name" value="GDSL"/>
</dbReference>
<accession>C3ZQT2</accession>
<dbReference type="SUPFAM" id="SSF52266">
    <property type="entry name" value="SGNH hydrolase"/>
    <property type="match status" value="1"/>
</dbReference>
<dbReference type="STRING" id="7739.C3ZQT2"/>
<evidence type="ECO:0000256" key="4">
    <source>
        <dbReference type="ARBA" id="ARBA00026152"/>
    </source>
</evidence>
<dbReference type="CDD" id="cd01838">
    <property type="entry name" value="Isoamyl_acetate_hydrolase_like"/>
    <property type="match status" value="1"/>
</dbReference>
<dbReference type="EMBL" id="GG666662">
    <property type="protein sequence ID" value="EEN45128.1"/>
    <property type="molecule type" value="Genomic_DNA"/>
</dbReference>
<keyword evidence="1" id="KW-0378">Hydrolase</keyword>
<evidence type="ECO:0000256" key="1">
    <source>
        <dbReference type="ARBA" id="ARBA00022801"/>
    </source>
</evidence>
<name>C3ZQT2_BRAFL</name>
<dbReference type="InterPro" id="IPR036514">
    <property type="entry name" value="SGNH_hydro_sf"/>
</dbReference>
<dbReference type="Pfam" id="PF00657">
    <property type="entry name" value="Lipase_GDSL"/>
    <property type="match status" value="1"/>
</dbReference>
<dbReference type="PANTHER" id="PTHR14209">
    <property type="entry name" value="ISOAMYL ACETATE-HYDROLYZING ESTERASE 1"/>
    <property type="match status" value="1"/>
</dbReference>
<evidence type="ECO:0000313" key="7">
    <source>
        <dbReference type="RefSeq" id="XP_035659013.1"/>
    </source>
</evidence>
<comment type="function">
    <text evidence="2">Probable lipase.</text>
</comment>
<organism>
    <name type="scientific">Branchiostoma floridae</name>
    <name type="common">Florida lancelet</name>
    <name type="synonym">Amphioxus</name>
    <dbReference type="NCBI Taxonomy" id="7739"/>
    <lineage>
        <taxon>Eukaryota</taxon>
        <taxon>Metazoa</taxon>
        <taxon>Chordata</taxon>
        <taxon>Cephalochordata</taxon>
        <taxon>Leptocardii</taxon>
        <taxon>Amphioxiformes</taxon>
        <taxon>Branchiostomatidae</taxon>
        <taxon>Branchiostoma</taxon>
    </lineage>
</organism>
<sequence>MAASCDQRKPGLKIWPKVILFGDSITQYAFNDGGWGAALQELLQRKCDIICRGFSGYNTTWANMIQPQVINNENASDVVLVIIFFGANDSSLKEENPQQHVPLETYKNNLRNMVHYLQGQGIGPEKIILITPPPLDEAEWRKVCKEKGLKLNRLNAVTGQYAKMCCEVAVEKQTSCVDLYTYMQNEKDWRKFLSDGLHLSREGSQFLARCLSPIAQDKTDHLPFIFPHWDSIDTSNPEKSLIHPNN</sequence>
<evidence type="ECO:0000256" key="3">
    <source>
        <dbReference type="ARBA" id="ARBA00025755"/>
    </source>
</evidence>
<dbReference type="AlphaFoldDB" id="C3ZQT2"/>
<proteinExistence type="inferred from homology"/>
<dbReference type="InParanoid" id="C3ZQT2"/>
<reference evidence="6" key="2">
    <citation type="journal article" date="2020" name="Nat. Ecol. Evol.">
        <title>Deeply conserved synteny resolves early events in vertebrate evolution.</title>
        <authorList>
            <person name="Simakov O."/>
            <person name="Marletaz F."/>
            <person name="Yue J.X."/>
            <person name="O'Connell B."/>
            <person name="Jenkins J."/>
            <person name="Brandt A."/>
            <person name="Calef R."/>
            <person name="Tung C.H."/>
            <person name="Huang T.K."/>
            <person name="Schmutz J."/>
            <person name="Satoh N."/>
            <person name="Yu J.K."/>
            <person name="Putnam N.H."/>
            <person name="Green R.E."/>
            <person name="Rokhsar D.S."/>
        </authorList>
    </citation>
    <scope>NUCLEOTIDE SEQUENCE [LARGE SCALE GENOMIC DNA]</scope>
    <source>
        <strain evidence="6">S238N-H82</strain>
    </source>
</reference>
<dbReference type="OMA" id="VIWPKVI"/>
<evidence type="ECO:0000313" key="6">
    <source>
        <dbReference type="Proteomes" id="UP000001554"/>
    </source>
</evidence>
<dbReference type="PANTHER" id="PTHR14209:SF19">
    <property type="entry name" value="ISOAMYL ACETATE-HYDROLYZING ESTERASE 1 HOMOLOG"/>
    <property type="match status" value="1"/>
</dbReference>
<evidence type="ECO:0000256" key="2">
    <source>
        <dbReference type="ARBA" id="ARBA00024673"/>
    </source>
</evidence>
<dbReference type="Gene3D" id="3.40.50.1110">
    <property type="entry name" value="SGNH hydrolase"/>
    <property type="match status" value="1"/>
</dbReference>